<evidence type="ECO:0000313" key="3">
    <source>
        <dbReference type="EMBL" id="MBB4413925.1"/>
    </source>
</evidence>
<dbReference type="Pfam" id="PF02129">
    <property type="entry name" value="Peptidase_S15"/>
    <property type="match status" value="1"/>
</dbReference>
<dbReference type="Proteomes" id="UP000520770">
    <property type="component" value="Unassembled WGS sequence"/>
</dbReference>
<dbReference type="Proteomes" id="UP000524535">
    <property type="component" value="Unassembled WGS sequence"/>
</dbReference>
<protein>
    <recommendedName>
        <fullName evidence="1">Xaa-Pro dipeptidyl-peptidase-like domain-containing protein</fullName>
    </recommendedName>
</protein>
<dbReference type="InterPro" id="IPR051411">
    <property type="entry name" value="Polyketide_trans_af380"/>
</dbReference>
<accession>A0A7W6TI75</accession>
<evidence type="ECO:0000313" key="5">
    <source>
        <dbReference type="Proteomes" id="UP000520770"/>
    </source>
</evidence>
<dbReference type="RefSeq" id="WP_246436354.1">
    <property type="nucleotide sequence ID" value="NZ_JACIGW010000006.1"/>
</dbReference>
<dbReference type="AlphaFoldDB" id="A0A7W6TI75"/>
<evidence type="ECO:0000313" key="7">
    <source>
        <dbReference type="Proteomes" id="UP000576087"/>
    </source>
</evidence>
<evidence type="ECO:0000313" key="6">
    <source>
        <dbReference type="Proteomes" id="UP000524535"/>
    </source>
</evidence>
<dbReference type="EMBL" id="JACIGY010000007">
    <property type="protein sequence ID" value="MBB4413925.1"/>
    <property type="molecule type" value="Genomic_DNA"/>
</dbReference>
<name>A0A7W6TI75_9HYPH</name>
<dbReference type="Gene3D" id="3.40.50.1820">
    <property type="entry name" value="alpha/beta hydrolase"/>
    <property type="match status" value="1"/>
</dbReference>
<dbReference type="GO" id="GO:0016787">
    <property type="term" value="F:hydrolase activity"/>
    <property type="evidence" value="ECO:0007669"/>
    <property type="project" value="InterPro"/>
</dbReference>
<keyword evidence="6" id="KW-1185">Reference proteome</keyword>
<comment type="caution">
    <text evidence="3">The sequence shown here is derived from an EMBL/GenBank/DDBJ whole genome shotgun (WGS) entry which is preliminary data.</text>
</comment>
<gene>
    <name evidence="3" type="ORF">GGE31_004463</name>
    <name evidence="2" type="ORF">GGE33_004504</name>
    <name evidence="4" type="ORF">GGE35_004386</name>
</gene>
<organism evidence="3 6">
    <name type="scientific">Aliirhizobium cellulosilyticum</name>
    <dbReference type="NCBI Taxonomy" id="393664"/>
    <lineage>
        <taxon>Bacteria</taxon>
        <taxon>Pseudomonadati</taxon>
        <taxon>Pseudomonadota</taxon>
        <taxon>Alphaproteobacteria</taxon>
        <taxon>Hyphomicrobiales</taxon>
        <taxon>Rhizobiaceae</taxon>
        <taxon>Aliirhizobium</taxon>
    </lineage>
</organism>
<evidence type="ECO:0000313" key="4">
    <source>
        <dbReference type="EMBL" id="MBB4448540.1"/>
    </source>
</evidence>
<evidence type="ECO:0000259" key="1">
    <source>
        <dbReference type="Pfam" id="PF02129"/>
    </source>
</evidence>
<dbReference type="PANTHER" id="PTHR47751">
    <property type="entry name" value="SUPERFAMILY HYDROLASE, PUTATIVE (AFU_ORTHOLOGUE AFUA_2G16580)-RELATED"/>
    <property type="match status" value="1"/>
</dbReference>
<sequence length="337" mass="37022">MPTKAVALDYKQNPFTLVYDGAITKNEPGKVNIHPVKYKLNGLDIVANVYTPANYDPAQKYPTIVLAHPNGGVKEQTTGLYAQRLAEQGFITITAYAAYQGGSGGAPRSTDRPQYRIEDIHGMADFISGFPGVDTARLGLFGICGGGGYSLAAAKTDKRFKALATLSMFNSGRVRRNGFKDSQMDTIQQRLQQASAARAQEAAGGEILYSGDANMTNAQIAALPFDLYRQGYEYYWRTNAHPGSTFRYTTSSLMDLMRWDATDEIALIDVPLLMIAGSDADTLYMTEDAFPKATGTKDKELFKIEGAKHIETYWLPEYVDAALSKLKPFFDRHLASA</sequence>
<dbReference type="EMBL" id="JACIGW010000006">
    <property type="protein sequence ID" value="MBB4350730.1"/>
    <property type="molecule type" value="Genomic_DNA"/>
</dbReference>
<dbReference type="InterPro" id="IPR000383">
    <property type="entry name" value="Xaa-Pro-like_dom"/>
</dbReference>
<dbReference type="PANTHER" id="PTHR47751:SF1">
    <property type="entry name" value="SUPERFAMILY HYDROLASE, PUTATIVE (AFU_ORTHOLOGUE AFUA_2G16580)-RELATED"/>
    <property type="match status" value="1"/>
</dbReference>
<feature type="domain" description="Xaa-Pro dipeptidyl-peptidase-like" evidence="1">
    <location>
        <begin position="42"/>
        <end position="187"/>
    </location>
</feature>
<dbReference type="Proteomes" id="UP000576087">
    <property type="component" value="Unassembled WGS sequence"/>
</dbReference>
<dbReference type="InterPro" id="IPR029058">
    <property type="entry name" value="AB_hydrolase_fold"/>
</dbReference>
<evidence type="ECO:0000313" key="2">
    <source>
        <dbReference type="EMBL" id="MBB4350730.1"/>
    </source>
</evidence>
<reference evidence="5 6" key="1">
    <citation type="submission" date="2020-08" db="EMBL/GenBank/DDBJ databases">
        <title>Genomic Encyclopedia of Type Strains, Phase IV (KMG-V): Genome sequencing to study the core and pangenomes of soil and plant-associated prokaryotes.</title>
        <authorList>
            <person name="Whitman W."/>
        </authorList>
    </citation>
    <scope>NUCLEOTIDE SEQUENCE [LARGE SCALE GENOMIC DNA]</scope>
    <source>
        <strain evidence="3 6">SEMIA 444</strain>
        <strain evidence="2 5">SEMIA 448</strain>
        <strain evidence="4 7">SEMIA 452</strain>
    </source>
</reference>
<dbReference type="Gene3D" id="1.10.10.800">
    <property type="match status" value="1"/>
</dbReference>
<dbReference type="EMBL" id="JACIHM010000007">
    <property type="protein sequence ID" value="MBB4448540.1"/>
    <property type="molecule type" value="Genomic_DNA"/>
</dbReference>
<proteinExistence type="predicted"/>
<dbReference type="SUPFAM" id="SSF53474">
    <property type="entry name" value="alpha/beta-Hydrolases"/>
    <property type="match status" value="1"/>
</dbReference>